<evidence type="ECO:0000256" key="2">
    <source>
        <dbReference type="ARBA" id="ARBA00022801"/>
    </source>
</evidence>
<evidence type="ECO:0000256" key="1">
    <source>
        <dbReference type="ARBA" id="ARBA00005953"/>
    </source>
</evidence>
<organism evidence="3 4">
    <name type="scientific">Thermomonospora curvata (strain ATCC 19995 / DSM 43183 / JCM 3096 / KCTC 9072 / NBRC 15933 / NCIMB 10081 / Henssen B9)</name>
    <dbReference type="NCBI Taxonomy" id="471852"/>
    <lineage>
        <taxon>Bacteria</taxon>
        <taxon>Bacillati</taxon>
        <taxon>Actinomycetota</taxon>
        <taxon>Actinomycetes</taxon>
        <taxon>Streptosporangiales</taxon>
        <taxon>Thermomonosporaceae</taxon>
        <taxon>Thermomonospora</taxon>
    </lineage>
</organism>
<keyword evidence="4" id="KW-1185">Reference proteome</keyword>
<dbReference type="Proteomes" id="UP000001918">
    <property type="component" value="Chromosome"/>
</dbReference>
<comment type="similarity">
    <text evidence="1">Belongs to the 4-hydroxybenzoyl-CoA thioesterase family.</text>
</comment>
<dbReference type="PANTHER" id="PTHR31793:SF27">
    <property type="entry name" value="NOVEL THIOESTERASE SUPERFAMILY DOMAIN AND SAPOSIN A-TYPE DOMAIN CONTAINING PROTEIN (0610012H03RIK)"/>
    <property type="match status" value="1"/>
</dbReference>
<gene>
    <name evidence="3" type="ordered locus">Tcur_0213</name>
</gene>
<dbReference type="OrthoDB" id="9799036at2"/>
<keyword evidence="2" id="KW-0378">Hydrolase</keyword>
<proteinExistence type="inferred from homology"/>
<dbReference type="STRING" id="471852.Tcur_0213"/>
<dbReference type="Pfam" id="PF13279">
    <property type="entry name" value="4HBT_2"/>
    <property type="match status" value="1"/>
</dbReference>
<dbReference type="RefSeq" id="WP_012850602.1">
    <property type="nucleotide sequence ID" value="NC_013510.1"/>
</dbReference>
<dbReference type="AlphaFoldDB" id="D1AEK2"/>
<dbReference type="CDD" id="cd00586">
    <property type="entry name" value="4HBT"/>
    <property type="match status" value="1"/>
</dbReference>
<evidence type="ECO:0000313" key="4">
    <source>
        <dbReference type="Proteomes" id="UP000001918"/>
    </source>
</evidence>
<dbReference type="InterPro" id="IPR050563">
    <property type="entry name" value="4-hydroxybenzoyl-CoA_TE"/>
</dbReference>
<reference evidence="3 4" key="1">
    <citation type="journal article" date="2011" name="Stand. Genomic Sci.">
        <title>Complete genome sequence of Thermomonospora curvata type strain (B9).</title>
        <authorList>
            <person name="Chertkov O."/>
            <person name="Sikorski J."/>
            <person name="Nolan M."/>
            <person name="Lapidus A."/>
            <person name="Lucas S."/>
            <person name="Del Rio T.G."/>
            <person name="Tice H."/>
            <person name="Cheng J.F."/>
            <person name="Goodwin L."/>
            <person name="Pitluck S."/>
            <person name="Liolios K."/>
            <person name="Ivanova N."/>
            <person name="Mavromatis K."/>
            <person name="Mikhailova N."/>
            <person name="Ovchinnikova G."/>
            <person name="Pati A."/>
            <person name="Chen A."/>
            <person name="Palaniappan K."/>
            <person name="Djao O.D."/>
            <person name="Land M."/>
            <person name="Hauser L."/>
            <person name="Chang Y.J."/>
            <person name="Jeffries C.D."/>
            <person name="Brettin T."/>
            <person name="Han C."/>
            <person name="Detter J.C."/>
            <person name="Rohde M."/>
            <person name="Goker M."/>
            <person name="Woyke T."/>
            <person name="Bristow J."/>
            <person name="Eisen J.A."/>
            <person name="Markowitz V."/>
            <person name="Hugenholtz P."/>
            <person name="Klenk H.P."/>
            <person name="Kyrpides N.C."/>
        </authorList>
    </citation>
    <scope>NUCLEOTIDE SEQUENCE [LARGE SCALE GENOMIC DNA]</scope>
    <source>
        <strain evidence="4">ATCC 19995 / DSM 43183 / JCM 3096 / KCTC 9072 / NBRC 15933 / NCIMB 10081 / Henssen B9</strain>
    </source>
</reference>
<dbReference type="HOGENOM" id="CLU_101141_3_2_11"/>
<dbReference type="InterPro" id="IPR029069">
    <property type="entry name" value="HotDog_dom_sf"/>
</dbReference>
<evidence type="ECO:0000313" key="3">
    <source>
        <dbReference type="EMBL" id="ACY95818.1"/>
    </source>
</evidence>
<dbReference type="Gene3D" id="3.10.129.10">
    <property type="entry name" value="Hotdog Thioesterase"/>
    <property type="match status" value="1"/>
</dbReference>
<dbReference type="PANTHER" id="PTHR31793">
    <property type="entry name" value="4-HYDROXYBENZOYL-COA THIOESTERASE FAMILY MEMBER"/>
    <property type="match status" value="1"/>
</dbReference>
<protein>
    <submittedName>
        <fullName evidence="3">Thioesterase superfamily protein</fullName>
    </submittedName>
</protein>
<dbReference type="PIRSF" id="PIRSF003230">
    <property type="entry name" value="YbgC"/>
    <property type="match status" value="1"/>
</dbReference>
<dbReference type="GO" id="GO:0047617">
    <property type="term" value="F:fatty acyl-CoA hydrolase activity"/>
    <property type="evidence" value="ECO:0007669"/>
    <property type="project" value="TreeGrafter"/>
</dbReference>
<sequence length="137" mass="16271">MSHWIQTPVKVGWNDCDMQGHVYFVSYLNFLEAGREDLADQIGIDRRDWPLVVTEMNVRYHSPALYRDELIVCTRIEVQSVRCRFYQRILRKHGRELLVESTLTVAFHGERGIRLSRVHELHDLYENFLKQRQGALN</sequence>
<dbReference type="KEGG" id="tcu:Tcur_0213"/>
<accession>D1AEK2</accession>
<name>D1AEK2_THECD</name>
<dbReference type="SUPFAM" id="SSF54637">
    <property type="entry name" value="Thioesterase/thiol ester dehydrase-isomerase"/>
    <property type="match status" value="1"/>
</dbReference>
<dbReference type="eggNOG" id="COG0824">
    <property type="taxonomic scope" value="Bacteria"/>
</dbReference>
<dbReference type="EMBL" id="CP001738">
    <property type="protein sequence ID" value="ACY95818.1"/>
    <property type="molecule type" value="Genomic_DNA"/>
</dbReference>
<dbReference type="InterPro" id="IPR006684">
    <property type="entry name" value="YbgC/YbaW"/>
</dbReference>